<dbReference type="PROSITE" id="PS51144">
    <property type="entry name" value="ALPHA_CA_2"/>
    <property type="match status" value="1"/>
</dbReference>
<keyword evidence="6 10" id="KW-0479">Metal-binding</keyword>
<feature type="domain" description="Alpha-carbonic anhydrase" evidence="11">
    <location>
        <begin position="22"/>
        <end position="243"/>
    </location>
</feature>
<comment type="function">
    <text evidence="2 10">Reversible hydration of carbon dioxide.</text>
</comment>
<evidence type="ECO:0000256" key="8">
    <source>
        <dbReference type="ARBA" id="ARBA00023239"/>
    </source>
</evidence>
<dbReference type="InterPro" id="IPR001148">
    <property type="entry name" value="CA_dom"/>
</dbReference>
<proteinExistence type="inferred from homology"/>
<evidence type="ECO:0000256" key="5">
    <source>
        <dbReference type="ARBA" id="ARBA00014628"/>
    </source>
</evidence>
<dbReference type="PROSITE" id="PS00162">
    <property type="entry name" value="ALPHA_CA_1"/>
    <property type="match status" value="1"/>
</dbReference>
<evidence type="ECO:0000256" key="1">
    <source>
        <dbReference type="ARBA" id="ARBA00001947"/>
    </source>
</evidence>
<dbReference type="SMART" id="SM01057">
    <property type="entry name" value="Carb_anhydrase"/>
    <property type="match status" value="1"/>
</dbReference>
<feature type="chain" id="PRO_5044961055" description="Carbonic anhydrase" evidence="10">
    <location>
        <begin position="19"/>
        <end position="243"/>
    </location>
</feature>
<dbReference type="Proteomes" id="UP001565243">
    <property type="component" value="Unassembled WGS sequence"/>
</dbReference>
<evidence type="ECO:0000259" key="11">
    <source>
        <dbReference type="PROSITE" id="PS51144"/>
    </source>
</evidence>
<keyword evidence="13" id="KW-1185">Reference proteome</keyword>
<evidence type="ECO:0000313" key="12">
    <source>
        <dbReference type="EMBL" id="MEY8772442.1"/>
    </source>
</evidence>
<evidence type="ECO:0000256" key="7">
    <source>
        <dbReference type="ARBA" id="ARBA00022833"/>
    </source>
</evidence>
<comment type="cofactor">
    <cofactor evidence="1 10">
        <name>Zn(2+)</name>
        <dbReference type="ChEBI" id="CHEBI:29105"/>
    </cofactor>
</comment>
<dbReference type="PANTHER" id="PTHR18952:SF265">
    <property type="entry name" value="CARBONIC ANHYDRASE"/>
    <property type="match status" value="1"/>
</dbReference>
<evidence type="ECO:0000256" key="10">
    <source>
        <dbReference type="RuleBase" id="RU367011"/>
    </source>
</evidence>
<evidence type="ECO:0000256" key="2">
    <source>
        <dbReference type="ARBA" id="ARBA00002904"/>
    </source>
</evidence>
<dbReference type="PANTHER" id="PTHR18952">
    <property type="entry name" value="CARBONIC ANHYDRASE"/>
    <property type="match status" value="1"/>
</dbReference>
<dbReference type="Gene3D" id="3.10.200.10">
    <property type="entry name" value="Alpha carbonic anhydrase"/>
    <property type="match status" value="1"/>
</dbReference>
<protein>
    <recommendedName>
        <fullName evidence="5 10">Carbonic anhydrase</fullName>
        <ecNumber evidence="4 10">4.2.1.1</ecNumber>
    </recommendedName>
</protein>
<organism evidence="12 13">
    <name type="scientific">Erwinia aeris</name>
    <dbReference type="NCBI Taxonomy" id="3239803"/>
    <lineage>
        <taxon>Bacteria</taxon>
        <taxon>Pseudomonadati</taxon>
        <taxon>Pseudomonadota</taxon>
        <taxon>Gammaproteobacteria</taxon>
        <taxon>Enterobacterales</taxon>
        <taxon>Erwiniaceae</taxon>
        <taxon>Erwinia</taxon>
    </lineage>
</organism>
<comment type="similarity">
    <text evidence="3 10">Belongs to the alpha-carbonic anhydrase family.</text>
</comment>
<feature type="signal peptide" evidence="10">
    <location>
        <begin position="1"/>
        <end position="18"/>
    </location>
</feature>
<comment type="caution">
    <text evidence="12">The sequence shown here is derived from an EMBL/GenBank/DDBJ whole genome shotgun (WGS) entry which is preliminary data.</text>
</comment>
<evidence type="ECO:0000256" key="6">
    <source>
        <dbReference type="ARBA" id="ARBA00022723"/>
    </source>
</evidence>
<evidence type="ECO:0000256" key="4">
    <source>
        <dbReference type="ARBA" id="ARBA00012925"/>
    </source>
</evidence>
<dbReference type="EC" id="4.2.1.1" evidence="4 10"/>
<sequence>MRRYALLFSCLAALPVMAEPAIHWSYEGQGSPEHWAELGDEFQTCKTGQYQSPVDITRVIDGKLPPLGINFHTDTKTIVNNGHTIQVTVKDSDDFQLDNDAFVLKQFHFHAPSENHLFGKSFPLEAHFVHANKQGELAVLAVMFETGAENSALKPLLASLPAQQNQVETMKQSMDLATLFPAGKHYYRFSGSLTTPPCTEGVRWLILKQPVTLSPAQLAVFEHALKHANNRPLQPLHGRIIAE</sequence>
<evidence type="ECO:0000256" key="9">
    <source>
        <dbReference type="ARBA" id="ARBA00048348"/>
    </source>
</evidence>
<name>A0ABV4ECE6_9GAMM</name>
<dbReference type="Pfam" id="PF00194">
    <property type="entry name" value="Carb_anhydrase"/>
    <property type="match status" value="1"/>
</dbReference>
<keyword evidence="10" id="KW-0732">Signal</keyword>
<keyword evidence="7 10" id="KW-0862">Zinc</keyword>
<gene>
    <name evidence="12" type="ORF">AB6T85_18715</name>
</gene>
<keyword evidence="8 10" id="KW-0456">Lyase</keyword>
<dbReference type="InterPro" id="IPR023561">
    <property type="entry name" value="Carbonic_anhydrase_a-class"/>
</dbReference>
<dbReference type="InterPro" id="IPR041891">
    <property type="entry name" value="Alpha_CA_prokaryot-like"/>
</dbReference>
<evidence type="ECO:0000313" key="13">
    <source>
        <dbReference type="Proteomes" id="UP001565243"/>
    </source>
</evidence>
<accession>A0ABV4ECE6</accession>
<comment type="catalytic activity">
    <reaction evidence="9 10">
        <text>hydrogencarbonate + H(+) = CO2 + H2O</text>
        <dbReference type="Rhea" id="RHEA:10748"/>
        <dbReference type="ChEBI" id="CHEBI:15377"/>
        <dbReference type="ChEBI" id="CHEBI:15378"/>
        <dbReference type="ChEBI" id="CHEBI:16526"/>
        <dbReference type="ChEBI" id="CHEBI:17544"/>
        <dbReference type="EC" id="4.2.1.1"/>
    </reaction>
</comment>
<dbReference type="InterPro" id="IPR036398">
    <property type="entry name" value="CA_dom_sf"/>
</dbReference>
<dbReference type="SUPFAM" id="SSF51069">
    <property type="entry name" value="Carbonic anhydrase"/>
    <property type="match status" value="1"/>
</dbReference>
<dbReference type="CDD" id="cd03124">
    <property type="entry name" value="alpha_CA_prokaryotic_like"/>
    <property type="match status" value="1"/>
</dbReference>
<evidence type="ECO:0000256" key="3">
    <source>
        <dbReference type="ARBA" id="ARBA00010718"/>
    </source>
</evidence>
<dbReference type="EMBL" id="JBGFFX010000013">
    <property type="protein sequence ID" value="MEY8772442.1"/>
    <property type="molecule type" value="Genomic_DNA"/>
</dbReference>
<reference evidence="12 13" key="1">
    <citation type="submission" date="2024-07" db="EMBL/GenBank/DDBJ databases">
        <authorList>
            <person name="Hebao G."/>
        </authorList>
    </citation>
    <scope>NUCLEOTIDE SEQUENCE [LARGE SCALE GENOMIC DNA]</scope>
    <source>
        <strain evidence="12 13">ACCC 02193</strain>
    </source>
</reference>
<dbReference type="RefSeq" id="WP_367317853.1">
    <property type="nucleotide sequence ID" value="NZ_JBGFFX010000013.1"/>
</dbReference>
<dbReference type="InterPro" id="IPR018338">
    <property type="entry name" value="Carbonic_anhydrase_a-class_CS"/>
</dbReference>